<evidence type="ECO:0000259" key="2">
    <source>
        <dbReference type="Pfam" id="PF05089"/>
    </source>
</evidence>
<evidence type="ECO:0000313" key="5">
    <source>
        <dbReference type="EMBL" id="WAC13532.1"/>
    </source>
</evidence>
<dbReference type="Gene3D" id="3.20.20.80">
    <property type="entry name" value="Glycosidases"/>
    <property type="match status" value="1"/>
</dbReference>
<dbReference type="SUPFAM" id="SSF51445">
    <property type="entry name" value="(Trans)glycosidases"/>
    <property type="match status" value="1"/>
</dbReference>
<dbReference type="GO" id="GO:0005975">
    <property type="term" value="P:carbohydrate metabolic process"/>
    <property type="evidence" value="ECO:0007669"/>
    <property type="project" value="UniProtKB-ARBA"/>
</dbReference>
<proteinExistence type="predicted"/>
<evidence type="ECO:0000259" key="4">
    <source>
        <dbReference type="Pfam" id="PF12972"/>
    </source>
</evidence>
<accession>A0A9E8SQX3</accession>
<dbReference type="InterPro" id="IPR024733">
    <property type="entry name" value="NAGLU_tim-barrel"/>
</dbReference>
<dbReference type="EMBL" id="CP112998">
    <property type="protein sequence ID" value="WAC13532.1"/>
    <property type="molecule type" value="Genomic_DNA"/>
</dbReference>
<evidence type="ECO:0000259" key="3">
    <source>
        <dbReference type="Pfam" id="PF12971"/>
    </source>
</evidence>
<dbReference type="InterPro" id="IPR029018">
    <property type="entry name" value="Hex-like_dom2"/>
</dbReference>
<dbReference type="Pfam" id="PF12972">
    <property type="entry name" value="NAGLU_C"/>
    <property type="match status" value="1"/>
</dbReference>
<reference evidence="5" key="1">
    <citation type="submission" date="2022-11" db="EMBL/GenBank/DDBJ databases">
        <title>Dyadobacter pollutisoli sp. nov., isolated from plastic dumped soil.</title>
        <authorList>
            <person name="Kim J.M."/>
            <person name="Kim K.R."/>
            <person name="Lee J.K."/>
            <person name="Hao L."/>
            <person name="Jeon C.O."/>
        </authorList>
    </citation>
    <scope>NUCLEOTIDE SEQUENCE</scope>
    <source>
        <strain evidence="5">U1</strain>
    </source>
</reference>
<dbReference type="Pfam" id="PF05089">
    <property type="entry name" value="NAGLU"/>
    <property type="match status" value="1"/>
</dbReference>
<evidence type="ECO:0000256" key="1">
    <source>
        <dbReference type="ARBA" id="ARBA00022801"/>
    </source>
</evidence>
<dbReference type="GO" id="GO:0016787">
    <property type="term" value="F:hydrolase activity"/>
    <property type="evidence" value="ECO:0007669"/>
    <property type="project" value="UniProtKB-KW"/>
</dbReference>
<dbReference type="PANTHER" id="PTHR12872">
    <property type="entry name" value="ALPHA-N-ACETYLGLUCOSAMINIDASE"/>
    <property type="match status" value="1"/>
</dbReference>
<feature type="domain" description="Alpha-N-acetylglucosaminidase C-terminal" evidence="4">
    <location>
        <begin position="475"/>
        <end position="737"/>
    </location>
</feature>
<feature type="domain" description="Alpha-N-acetylglucosaminidase tim-barrel" evidence="2">
    <location>
        <begin position="135"/>
        <end position="466"/>
    </location>
</feature>
<sequence length="751" mass="86482">MNHFHTVCSSLHFLGRGRWLCLVLGLVLMAQTLKAQVVVSSGKALIGRVIPSHALHFEVEELISKSGKDEFEIESKGGKIVLRGSSGVAVASALYHYLTEFAHCQITWNGTNLSLPDKLPAVPAKISKATVYNYRYNLNYCTFNYSMSWWDWERWQKEVDWMALHGINMPLAITGEEYTWLEVYKDMGFTENELKDFFSGPAYFGWFWMGNLDGWGGPLPLKWMESHKALQQQIVKRERELGMKPVLPAFTGHVPAAFKNKFPKAQLKATNWTNGFGDTYILDSQDPLFAEIGKKFLDKQTALYGTDHLYSADTFNENEPPTDDPEYLSKLSERIYDGMRQADPDAIWVMQGWLFYSDRKFWKAPQIEALLNAVPDDKMILLDLAAEIEPVWKRTGAFYGKPWIWNMLNNFGGNVNLFGRMEGVASGPAQAWADPDRKRLEGIGLTMEAIEQNPVMYELMMQHTWQTTPIDLDDWLKKYARNRYGKDDPDLVEAWQILRKTVYNGKEIRDGAESIVTGRPTLDSTTVWTRTKLNYAPEDLLPAWDLFIKAANKGAKTDGFSYDLVDVSRQVLANYALAVQKKWVTAFRKKDRIAFKKYSREFIDLISDMDLLLATRKDFLLGPWISDARKWGGNAEEKALYEQNARDLITLWGDANSPLHEYSNRQWSGLLSDFYKVRWQKFFAMLNMALQDGSEPDFKSFEKNISLWEWRWVNEQKSFPVTAKGNSAETAIKLHAKYHQQISRDYKKVIH</sequence>
<protein>
    <submittedName>
        <fullName evidence="5">Alpha-N-acetylglucosaminidase</fullName>
    </submittedName>
</protein>
<keyword evidence="6" id="KW-1185">Reference proteome</keyword>
<dbReference type="InterPro" id="IPR024732">
    <property type="entry name" value="NAGLU_C"/>
</dbReference>
<dbReference type="Proteomes" id="UP001164653">
    <property type="component" value="Chromosome"/>
</dbReference>
<name>A0A9E8SQX3_9BACT</name>
<gene>
    <name evidence="5" type="ORF">ON006_06155</name>
</gene>
<dbReference type="AlphaFoldDB" id="A0A9E8SQX3"/>
<keyword evidence="1" id="KW-0378">Hydrolase</keyword>
<dbReference type="InterPro" id="IPR017853">
    <property type="entry name" value="GH"/>
</dbReference>
<dbReference type="Gene3D" id="3.30.379.10">
    <property type="entry name" value="Chitobiase/beta-hexosaminidase domain 2-like"/>
    <property type="match status" value="1"/>
</dbReference>
<dbReference type="Gene3D" id="1.20.120.670">
    <property type="entry name" value="N-acetyl-b-d-glucoasminidase"/>
    <property type="match status" value="1"/>
</dbReference>
<dbReference type="KEGG" id="dpf:ON006_06155"/>
<dbReference type="InterPro" id="IPR024240">
    <property type="entry name" value="NAGLU_N"/>
</dbReference>
<dbReference type="Pfam" id="PF12971">
    <property type="entry name" value="NAGLU_N"/>
    <property type="match status" value="1"/>
</dbReference>
<feature type="domain" description="Alpha-N-acetylglucosaminidase N-terminal" evidence="3">
    <location>
        <begin position="43"/>
        <end position="121"/>
    </location>
</feature>
<dbReference type="InterPro" id="IPR007781">
    <property type="entry name" value="NAGLU"/>
</dbReference>
<evidence type="ECO:0000313" key="6">
    <source>
        <dbReference type="Proteomes" id="UP001164653"/>
    </source>
</evidence>
<dbReference type="RefSeq" id="WP_244819360.1">
    <property type="nucleotide sequence ID" value="NZ_CP112998.1"/>
</dbReference>
<organism evidence="5 6">
    <name type="scientific">Dyadobacter pollutisoli</name>
    <dbReference type="NCBI Taxonomy" id="2910158"/>
    <lineage>
        <taxon>Bacteria</taxon>
        <taxon>Pseudomonadati</taxon>
        <taxon>Bacteroidota</taxon>
        <taxon>Cytophagia</taxon>
        <taxon>Cytophagales</taxon>
        <taxon>Spirosomataceae</taxon>
        <taxon>Dyadobacter</taxon>
    </lineage>
</organism>
<dbReference type="PANTHER" id="PTHR12872:SF1">
    <property type="entry name" value="ALPHA-N-ACETYLGLUCOSAMINIDASE"/>
    <property type="match status" value="1"/>
</dbReference>